<evidence type="ECO:0000313" key="2">
    <source>
        <dbReference type="Proteomes" id="UP000239867"/>
    </source>
</evidence>
<name>A0A2L1GKF1_9BACT</name>
<proteinExistence type="predicted"/>
<dbReference type="AlphaFoldDB" id="A0A2L1GKF1"/>
<evidence type="ECO:0000313" key="1">
    <source>
        <dbReference type="EMBL" id="AVD70138.1"/>
    </source>
</evidence>
<accession>A0A2L1GKF1</accession>
<reference evidence="1 2" key="1">
    <citation type="journal article" date="2018" name="MBio">
        <title>Insights into the evolution of host association through the isolation and characterization of a novel human periodontal pathobiont, Desulfobulbus oralis.</title>
        <authorList>
            <person name="Cross K.L."/>
            <person name="Chirania P."/>
            <person name="Xiong W."/>
            <person name="Beall C.J."/>
            <person name="Elkins J.G."/>
            <person name="Giannone R.J."/>
            <person name="Griffen A.L."/>
            <person name="Guss A.M."/>
            <person name="Hettich R.L."/>
            <person name="Joshi S.S."/>
            <person name="Mokrzan E.M."/>
            <person name="Martin R.K."/>
            <person name="Zhulin I.B."/>
            <person name="Leys E.J."/>
            <person name="Podar M."/>
        </authorList>
    </citation>
    <scope>NUCLEOTIDE SEQUENCE [LARGE SCALE GENOMIC DNA]</scope>
    <source>
        <strain evidence="1 2">ORNL</strain>
    </source>
</reference>
<dbReference type="EMBL" id="CP021255">
    <property type="protein sequence ID" value="AVD70138.1"/>
    <property type="molecule type" value="Genomic_DNA"/>
</dbReference>
<organism evidence="1 2">
    <name type="scientific">Desulfobulbus oralis</name>
    <dbReference type="NCBI Taxonomy" id="1986146"/>
    <lineage>
        <taxon>Bacteria</taxon>
        <taxon>Pseudomonadati</taxon>
        <taxon>Thermodesulfobacteriota</taxon>
        <taxon>Desulfobulbia</taxon>
        <taxon>Desulfobulbales</taxon>
        <taxon>Desulfobulbaceae</taxon>
        <taxon>Desulfobulbus</taxon>
    </lineage>
</organism>
<gene>
    <name evidence="1" type="ORF">CAY53_00430</name>
</gene>
<sequence length="67" mass="7387">MVSKYKLKMPWIYKLNATGVPERKQLPIDGLVEPGERIVSFIDAAQSGPGLKHSELPPAGLRWTGRG</sequence>
<protein>
    <submittedName>
        <fullName evidence="1">Uncharacterized protein</fullName>
    </submittedName>
</protein>
<keyword evidence="2" id="KW-1185">Reference proteome</keyword>
<dbReference type="Proteomes" id="UP000239867">
    <property type="component" value="Chromosome"/>
</dbReference>
<dbReference type="KEGG" id="deo:CAY53_00430"/>